<dbReference type="PANTHER" id="PTHR30185:SF18">
    <property type="entry name" value="TRANSCRIPTIONAL REGULATOR MTLR"/>
    <property type="match status" value="1"/>
</dbReference>
<feature type="domain" description="M protein trans-acting positive regulator (MGA) HTH" evidence="4">
    <location>
        <begin position="6"/>
        <end position="58"/>
    </location>
</feature>
<keyword evidence="1" id="KW-0805">Transcription regulation</keyword>
<dbReference type="Pfam" id="PF08280">
    <property type="entry name" value="HTH_Mga"/>
    <property type="match status" value="1"/>
</dbReference>
<keyword evidence="5" id="KW-0238">DNA-binding</keyword>
<evidence type="ECO:0000256" key="2">
    <source>
        <dbReference type="ARBA" id="ARBA00023163"/>
    </source>
</evidence>
<evidence type="ECO:0000259" key="3">
    <source>
        <dbReference type="Pfam" id="PF05043"/>
    </source>
</evidence>
<feature type="domain" description="Mga helix-turn-helix" evidence="3">
    <location>
        <begin position="78"/>
        <end position="162"/>
    </location>
</feature>
<sequence length="487" mass="59239">MHTFLTKSSQKKIRLFNYLLEKNKWRTIADLKDLLNVSSKSILLYVEELSDIFKQFNGKIVLKNENNQRFYMYKDANFPIYNVYLHYYRQSYNFNLIDYMYKYPDRNLEDYADAQFTSVSTVFRYAKLLVKYFKRYQMTFHTFSLELENQESMSRSFYYYFYWQSSRTGDWPFTISEKLIEQYIEQFEEVYDIELLRLPKRIFSYWLAIVLERAPQKRVELLDEIKQVADSDKAFPLVKMWLKKCNLSLPEEEIYFIYRIIYSFGVIDGNPRYEVSHALAHKLHHTTSYQAVLLLNNLTQKDYQFQLDLSDSELIFNFVAFHERSQFFFGNTDLFFNQSYINEIKRQNTEIAQLMENFHRDLQEQATKEVKEILKNWEQLFLNYYYVLDYYDLLLKKLTPIKILIADDLHHTHRLWLMNKIKNYFGKAYPLAFYDYEVDASEVDLVISNYYFDTKGTTLLLMKNIPTERNWRNLEKILYKITHCNDK</sequence>
<accession>A0A2Z6BRT3</accession>
<keyword evidence="2" id="KW-0804">Transcription</keyword>
<gene>
    <name evidence="5" type="ORF">EU507_00730</name>
</gene>
<dbReference type="InterPro" id="IPR013199">
    <property type="entry name" value="HTH_Mga_DNA-bd_dom"/>
</dbReference>
<protein>
    <submittedName>
        <fullName evidence="5">DNA-binding protein</fullName>
    </submittedName>
</protein>
<dbReference type="InterPro" id="IPR050661">
    <property type="entry name" value="BglG_antiterminators"/>
</dbReference>
<dbReference type="InterPro" id="IPR007737">
    <property type="entry name" value="Mga_HTH"/>
</dbReference>
<evidence type="ECO:0000313" key="6">
    <source>
        <dbReference type="Proteomes" id="UP000292223"/>
    </source>
</evidence>
<evidence type="ECO:0000259" key="4">
    <source>
        <dbReference type="Pfam" id="PF08280"/>
    </source>
</evidence>
<dbReference type="EMBL" id="SEWT01000001">
    <property type="protein sequence ID" value="RYU35807.1"/>
    <property type="molecule type" value="Genomic_DNA"/>
</dbReference>
<dbReference type="GO" id="GO:0003677">
    <property type="term" value="F:DNA binding"/>
    <property type="evidence" value="ECO:0007669"/>
    <property type="project" value="UniProtKB-KW"/>
</dbReference>
<proteinExistence type="predicted"/>
<dbReference type="PANTHER" id="PTHR30185">
    <property type="entry name" value="CRYPTIC BETA-GLUCOSIDE BGL OPERON ANTITERMINATOR"/>
    <property type="match status" value="1"/>
</dbReference>
<reference evidence="5 6" key="1">
    <citation type="submission" date="2019-02" db="EMBL/GenBank/DDBJ databases">
        <title>From farm to fork: dissemination of Tn554::fexA-optrA in linezolid-resistant Enterococcus faecalis clones from chicken feces and meat in Tunisia.</title>
        <authorList>
            <person name="Tedim A.P."/>
            <person name="Elghaieb H."/>
            <person name="Abbassi M.S."/>
            <person name="Novais C."/>
            <person name="Hassen A."/>
            <person name="Peixe L."/>
            <person name="Freitas A.R."/>
        </authorList>
    </citation>
    <scope>NUCLEOTIDE SEQUENCE [LARGE SCALE GENOMIC DNA]</scope>
    <source>
        <strain evidence="5 6">728T</strain>
    </source>
</reference>
<organism evidence="5 6">
    <name type="scientific">Enterococcus faecalis</name>
    <name type="common">Streptococcus faecalis</name>
    <dbReference type="NCBI Taxonomy" id="1351"/>
    <lineage>
        <taxon>Bacteria</taxon>
        <taxon>Bacillati</taxon>
        <taxon>Bacillota</taxon>
        <taxon>Bacilli</taxon>
        <taxon>Lactobacillales</taxon>
        <taxon>Enterococcaceae</taxon>
        <taxon>Enterococcus</taxon>
    </lineage>
</organism>
<comment type="caution">
    <text evidence="5">The sequence shown here is derived from an EMBL/GenBank/DDBJ whole genome shotgun (WGS) entry which is preliminary data.</text>
</comment>
<dbReference type="Pfam" id="PF05043">
    <property type="entry name" value="Mga"/>
    <property type="match status" value="1"/>
</dbReference>
<name>A0A2Z6BRT3_ENTFL</name>
<dbReference type="AlphaFoldDB" id="A0A2Z6BRT3"/>
<dbReference type="Proteomes" id="UP000292223">
    <property type="component" value="Unassembled WGS sequence"/>
</dbReference>
<evidence type="ECO:0000313" key="5">
    <source>
        <dbReference type="EMBL" id="RYU35807.1"/>
    </source>
</evidence>
<evidence type="ECO:0000256" key="1">
    <source>
        <dbReference type="ARBA" id="ARBA00023015"/>
    </source>
</evidence>
<dbReference type="RefSeq" id="WP_002369577.1">
    <property type="nucleotide sequence ID" value="NZ_AP018538.1"/>
</dbReference>